<keyword evidence="3 6" id="KW-0256">Endoplasmic reticulum</keyword>
<keyword evidence="10" id="KW-1185">Reference proteome</keyword>
<gene>
    <name evidence="9" type="primary">Necator_chrV.g19072</name>
    <name evidence="9" type="ORF">RB195_014281</name>
</gene>
<protein>
    <recommendedName>
        <fullName evidence="6">Reticulon-like protein</fullName>
    </recommendedName>
</protein>
<dbReference type="InterPro" id="IPR046964">
    <property type="entry name" value="RTN1-4"/>
</dbReference>
<organism evidence="9 10">
    <name type="scientific">Necator americanus</name>
    <name type="common">Human hookworm</name>
    <dbReference type="NCBI Taxonomy" id="51031"/>
    <lineage>
        <taxon>Eukaryota</taxon>
        <taxon>Metazoa</taxon>
        <taxon>Ecdysozoa</taxon>
        <taxon>Nematoda</taxon>
        <taxon>Chromadorea</taxon>
        <taxon>Rhabditida</taxon>
        <taxon>Rhabditina</taxon>
        <taxon>Rhabditomorpha</taxon>
        <taxon>Strongyloidea</taxon>
        <taxon>Ancylostomatidae</taxon>
        <taxon>Bunostominae</taxon>
        <taxon>Necator</taxon>
    </lineage>
</organism>
<feature type="compositionally biased region" description="Basic and acidic residues" evidence="7">
    <location>
        <begin position="373"/>
        <end position="399"/>
    </location>
</feature>
<reference evidence="9 10" key="1">
    <citation type="submission" date="2023-08" db="EMBL/GenBank/DDBJ databases">
        <title>A Necator americanus chromosomal reference genome.</title>
        <authorList>
            <person name="Ilik V."/>
            <person name="Petrzelkova K.J."/>
            <person name="Pardy F."/>
            <person name="Fuh T."/>
            <person name="Niatou-Singa F.S."/>
            <person name="Gouil Q."/>
            <person name="Baker L."/>
            <person name="Ritchie M.E."/>
            <person name="Jex A.R."/>
            <person name="Gazzola D."/>
            <person name="Li H."/>
            <person name="Toshio Fujiwara R."/>
            <person name="Zhan B."/>
            <person name="Aroian R.V."/>
            <person name="Pafco B."/>
            <person name="Schwarz E.M."/>
        </authorList>
    </citation>
    <scope>NUCLEOTIDE SEQUENCE [LARGE SCALE GENOMIC DNA]</scope>
    <source>
        <strain evidence="9 10">Aroian</strain>
        <tissue evidence="9">Whole animal</tissue>
    </source>
</reference>
<feature type="compositionally biased region" description="Polar residues" evidence="7">
    <location>
        <begin position="121"/>
        <end position="131"/>
    </location>
</feature>
<feature type="transmembrane region" description="Helical" evidence="6">
    <location>
        <begin position="493"/>
        <end position="510"/>
    </location>
</feature>
<keyword evidence="2 6" id="KW-0812">Transmembrane</keyword>
<accession>A0ABR1E235</accession>
<dbReference type="Pfam" id="PF02453">
    <property type="entry name" value="Reticulon"/>
    <property type="match status" value="1"/>
</dbReference>
<evidence type="ECO:0000313" key="10">
    <source>
        <dbReference type="Proteomes" id="UP001303046"/>
    </source>
</evidence>
<name>A0ABR1E235_NECAM</name>
<feature type="region of interest" description="Disordered" evidence="7">
    <location>
        <begin position="316"/>
        <end position="429"/>
    </location>
</feature>
<comment type="caution">
    <text evidence="9">The sequence shown here is derived from an EMBL/GenBank/DDBJ whole genome shotgun (WGS) entry which is preliminary data.</text>
</comment>
<evidence type="ECO:0000259" key="8">
    <source>
        <dbReference type="PROSITE" id="PS50845"/>
    </source>
</evidence>
<evidence type="ECO:0000256" key="2">
    <source>
        <dbReference type="ARBA" id="ARBA00022692"/>
    </source>
</evidence>
<dbReference type="PROSITE" id="PS50845">
    <property type="entry name" value="RETICULON"/>
    <property type="match status" value="1"/>
</dbReference>
<dbReference type="PANTHER" id="PTHR45799">
    <property type="entry name" value="RETICULON-LIKE PROTEIN"/>
    <property type="match status" value="1"/>
</dbReference>
<evidence type="ECO:0000256" key="3">
    <source>
        <dbReference type="ARBA" id="ARBA00022824"/>
    </source>
</evidence>
<keyword evidence="5 6" id="KW-0472">Membrane</keyword>
<proteinExistence type="predicted"/>
<feature type="domain" description="Reticulon" evidence="8">
    <location>
        <begin position="458"/>
        <end position="651"/>
    </location>
</feature>
<keyword evidence="4 6" id="KW-1133">Transmembrane helix</keyword>
<feature type="transmembrane region" description="Helical" evidence="6">
    <location>
        <begin position="576"/>
        <end position="602"/>
    </location>
</feature>
<dbReference type="Gene3D" id="1.20.5.2480">
    <property type="match status" value="1"/>
</dbReference>
<feature type="compositionally biased region" description="Basic and acidic residues" evidence="7">
    <location>
        <begin position="316"/>
        <end position="350"/>
    </location>
</feature>
<comment type="subcellular location">
    <subcellularLocation>
        <location evidence="1 6">Endoplasmic reticulum membrane</location>
        <topology evidence="1 6">Multi-pass membrane protein</topology>
    </subcellularLocation>
</comment>
<dbReference type="EMBL" id="JAVFWL010000005">
    <property type="protein sequence ID" value="KAK6755786.1"/>
    <property type="molecule type" value="Genomic_DNA"/>
</dbReference>
<dbReference type="PANTHER" id="PTHR45799:SF2">
    <property type="entry name" value="RETICULON-LIKE PROTEIN"/>
    <property type="match status" value="1"/>
</dbReference>
<feature type="region of interest" description="Disordered" evidence="7">
    <location>
        <begin position="260"/>
        <end position="281"/>
    </location>
</feature>
<dbReference type="InterPro" id="IPR003388">
    <property type="entry name" value="Reticulon"/>
</dbReference>
<evidence type="ECO:0000256" key="7">
    <source>
        <dbReference type="SAM" id="MobiDB-lite"/>
    </source>
</evidence>
<feature type="compositionally biased region" description="Polar residues" evidence="7">
    <location>
        <begin position="142"/>
        <end position="153"/>
    </location>
</feature>
<evidence type="ECO:0000256" key="4">
    <source>
        <dbReference type="ARBA" id="ARBA00022989"/>
    </source>
</evidence>
<feature type="region of interest" description="Disordered" evidence="7">
    <location>
        <begin position="184"/>
        <end position="237"/>
    </location>
</feature>
<dbReference type="Proteomes" id="UP001303046">
    <property type="component" value="Unassembled WGS sequence"/>
</dbReference>
<evidence type="ECO:0000256" key="5">
    <source>
        <dbReference type="ARBA" id="ARBA00023136"/>
    </source>
</evidence>
<evidence type="ECO:0000256" key="1">
    <source>
        <dbReference type="ARBA" id="ARBA00004477"/>
    </source>
</evidence>
<feature type="region of interest" description="Disordered" evidence="7">
    <location>
        <begin position="100"/>
        <end position="155"/>
    </location>
</feature>
<evidence type="ECO:0000313" key="9">
    <source>
        <dbReference type="EMBL" id="KAK6755786.1"/>
    </source>
</evidence>
<feature type="compositionally biased region" description="Basic and acidic residues" evidence="7">
    <location>
        <begin position="260"/>
        <end position="280"/>
    </location>
</feature>
<evidence type="ECO:0000256" key="6">
    <source>
        <dbReference type="RuleBase" id="RU363132"/>
    </source>
</evidence>
<sequence>MQPSIGAQLNRASSPIRQRLRSGKRYVVDLHWDSLNNLSDCTVEELTRYIEELGNPLRSDSFSSIATVSAREDFETAIDNIKQGIFLFGNSRGKNFKTTTSRAVMDSPSDLSPNAPPSGFDESNNYFSNLQAPPAPPSSSSTGQASTEGSVDSSGFEKVDHDVLEEYGQQFVNEMQQSLFGKPLEADSSKQDMSSGPRDDVLEKSYGGDLIDIPKNETYPDQAKLTAGDHPTEDTKQASNTMHSFDLLGDVVPEVHDTKSVPTERSHGTGTHDHFHHDDAPFEPVGRGGVPLDQLIEDQVAEVHGDVDEVLHRMQETDEFKHNVEKKEEHVEKKEERHIPEDSDSDHPDFRSQTPEVEESTFNRRGPLTIPEVSEKVPGDDLLEDDHQHDRFGFEKEPRPPTPPKDISEESVKPSAFSLAHGTGSSPSHPDVLHPILKHGGSQSAEPWFDFKTIDPRLLELIYWRDPKKSAVALSLILLAVFILAKYPILSVIAYTGLAILAGTLGFRVFKTIEAQVKKTNGENPFQEYLAKDLTLPQERIHAQVDVLTEHGTLLANQVKRLVFVENIVDSAKFALILWALTYIAHWFSGFTLIVLGILAVFSVPKVYEMYQEPIDAQLAVISDHIKNATKMAEEKLPFLKKVQAEVEKKEQ</sequence>